<organism evidence="2 3">
    <name type="scientific">Hericium alpestre</name>
    <dbReference type="NCBI Taxonomy" id="135208"/>
    <lineage>
        <taxon>Eukaryota</taxon>
        <taxon>Fungi</taxon>
        <taxon>Dikarya</taxon>
        <taxon>Basidiomycota</taxon>
        <taxon>Agaricomycotina</taxon>
        <taxon>Agaricomycetes</taxon>
        <taxon>Russulales</taxon>
        <taxon>Hericiaceae</taxon>
        <taxon>Hericium</taxon>
    </lineage>
</organism>
<keyword evidence="3" id="KW-1185">Reference proteome</keyword>
<dbReference type="STRING" id="135208.A0A4Y9ZW81"/>
<dbReference type="InterPro" id="IPR029058">
    <property type="entry name" value="AB_hydrolase_fold"/>
</dbReference>
<evidence type="ECO:0000256" key="1">
    <source>
        <dbReference type="SAM" id="MobiDB-lite"/>
    </source>
</evidence>
<feature type="region of interest" description="Disordered" evidence="1">
    <location>
        <begin position="77"/>
        <end position="137"/>
    </location>
</feature>
<evidence type="ECO:0000313" key="3">
    <source>
        <dbReference type="Proteomes" id="UP000298061"/>
    </source>
</evidence>
<sequence length="174" mass="18669">MILENTFMSLPRLIPTALPLLGPFSFLCHQKWESYLKVPKIPKSTRILLLGGARDEVVPRDQMQGLWELIRARSLKPSAALPSPSSSVSFSSLGTPTKGASAADKPSPRKSTSEGSGGPAAEEPMGGTKVDGGDKYIEYPDGTHNDTCVQHGYWTAVSEFIASLGPSIDEKRGL</sequence>
<dbReference type="AlphaFoldDB" id="A0A4Y9ZW81"/>
<dbReference type="Proteomes" id="UP000298061">
    <property type="component" value="Unassembled WGS sequence"/>
</dbReference>
<comment type="caution">
    <text evidence="2">The sequence shown here is derived from an EMBL/GenBank/DDBJ whole genome shotgun (WGS) entry which is preliminary data.</text>
</comment>
<proteinExistence type="predicted"/>
<name>A0A4Y9ZW81_9AGAM</name>
<reference evidence="2 3" key="1">
    <citation type="submission" date="2019-02" db="EMBL/GenBank/DDBJ databases">
        <title>Genome sequencing of the rare red list fungi Hericium alpestre (H. flagellum).</title>
        <authorList>
            <person name="Buettner E."/>
            <person name="Kellner H."/>
        </authorList>
    </citation>
    <scope>NUCLEOTIDE SEQUENCE [LARGE SCALE GENOMIC DNA]</scope>
    <source>
        <strain evidence="2 3">DSM 108284</strain>
    </source>
</reference>
<feature type="compositionally biased region" description="Low complexity" evidence="1">
    <location>
        <begin position="77"/>
        <end position="93"/>
    </location>
</feature>
<dbReference type="OrthoDB" id="3260812at2759"/>
<protein>
    <recommendedName>
        <fullName evidence="4">Serine hydrolase FSH domain-containing protein</fullName>
    </recommendedName>
</protein>
<accession>A0A4Y9ZW81</accession>
<evidence type="ECO:0008006" key="4">
    <source>
        <dbReference type="Google" id="ProtNLM"/>
    </source>
</evidence>
<evidence type="ECO:0000313" key="2">
    <source>
        <dbReference type="EMBL" id="TFY77769.1"/>
    </source>
</evidence>
<dbReference type="SUPFAM" id="SSF53474">
    <property type="entry name" value="alpha/beta-Hydrolases"/>
    <property type="match status" value="1"/>
</dbReference>
<gene>
    <name evidence="2" type="ORF">EWM64_g6245</name>
</gene>
<dbReference type="EMBL" id="SFCI01000829">
    <property type="protein sequence ID" value="TFY77769.1"/>
    <property type="molecule type" value="Genomic_DNA"/>
</dbReference>